<feature type="compositionally biased region" description="Basic residues" evidence="1">
    <location>
        <begin position="66"/>
        <end position="75"/>
    </location>
</feature>
<proteinExistence type="predicted"/>
<reference evidence="2" key="1">
    <citation type="journal article" date="2023" name="Mol. Phylogenet. Evol.">
        <title>Genome-scale phylogeny and comparative genomics of the fungal order Sordariales.</title>
        <authorList>
            <person name="Hensen N."/>
            <person name="Bonometti L."/>
            <person name="Westerberg I."/>
            <person name="Brannstrom I.O."/>
            <person name="Guillou S."/>
            <person name="Cros-Aarteil S."/>
            <person name="Calhoun S."/>
            <person name="Haridas S."/>
            <person name="Kuo A."/>
            <person name="Mondo S."/>
            <person name="Pangilinan J."/>
            <person name="Riley R."/>
            <person name="LaButti K."/>
            <person name="Andreopoulos B."/>
            <person name="Lipzen A."/>
            <person name="Chen C."/>
            <person name="Yan M."/>
            <person name="Daum C."/>
            <person name="Ng V."/>
            <person name="Clum A."/>
            <person name="Steindorff A."/>
            <person name="Ohm R.A."/>
            <person name="Martin F."/>
            <person name="Silar P."/>
            <person name="Natvig D.O."/>
            <person name="Lalanne C."/>
            <person name="Gautier V."/>
            <person name="Ament-Velasquez S.L."/>
            <person name="Kruys A."/>
            <person name="Hutchinson M.I."/>
            <person name="Powell A.J."/>
            <person name="Barry K."/>
            <person name="Miller A.N."/>
            <person name="Grigoriev I.V."/>
            <person name="Debuchy R."/>
            <person name="Gladieux P."/>
            <person name="Hiltunen Thoren M."/>
            <person name="Johannesson H."/>
        </authorList>
    </citation>
    <scope>NUCLEOTIDE SEQUENCE</scope>
    <source>
        <strain evidence="2">CBS 560.94</strain>
    </source>
</reference>
<protein>
    <submittedName>
        <fullName evidence="2">Uncharacterized protein</fullName>
    </submittedName>
</protein>
<sequence>MMYRPLAFRFLRAGNIHGSRASEPALIPPPLIAGQPADRAMADAPPASEPRAEAQLLKGQLMTRGIKRGRGRPRKVLTGDRTVRPLDDGPITSYLTQDT</sequence>
<dbReference type="AlphaFoldDB" id="A0AAE0MWA1"/>
<feature type="compositionally biased region" description="Basic and acidic residues" evidence="1">
    <location>
        <begin position="77"/>
        <end position="87"/>
    </location>
</feature>
<accession>A0AAE0MWA1</accession>
<evidence type="ECO:0000256" key="1">
    <source>
        <dbReference type="SAM" id="MobiDB-lite"/>
    </source>
</evidence>
<keyword evidence="3" id="KW-1185">Reference proteome</keyword>
<reference evidence="2" key="2">
    <citation type="submission" date="2023-06" db="EMBL/GenBank/DDBJ databases">
        <authorList>
            <consortium name="Lawrence Berkeley National Laboratory"/>
            <person name="Haridas S."/>
            <person name="Hensen N."/>
            <person name="Bonometti L."/>
            <person name="Westerberg I."/>
            <person name="Brannstrom I.O."/>
            <person name="Guillou S."/>
            <person name="Cros-Aarteil S."/>
            <person name="Calhoun S."/>
            <person name="Kuo A."/>
            <person name="Mondo S."/>
            <person name="Pangilinan J."/>
            <person name="Riley R."/>
            <person name="Labutti K."/>
            <person name="Andreopoulos B."/>
            <person name="Lipzen A."/>
            <person name="Chen C."/>
            <person name="Yanf M."/>
            <person name="Daum C."/>
            <person name="Ng V."/>
            <person name="Clum A."/>
            <person name="Steindorff A."/>
            <person name="Ohm R."/>
            <person name="Martin F."/>
            <person name="Silar P."/>
            <person name="Natvig D."/>
            <person name="Lalanne C."/>
            <person name="Gautier V."/>
            <person name="Ament-Velasquez S.L."/>
            <person name="Kruys A."/>
            <person name="Hutchinson M.I."/>
            <person name="Powell A.J."/>
            <person name="Barry K."/>
            <person name="Miller A.N."/>
            <person name="Grigoriev I.V."/>
            <person name="Debuchy R."/>
            <person name="Gladieux P."/>
            <person name="Thoren M.H."/>
            <person name="Johannesson H."/>
        </authorList>
    </citation>
    <scope>NUCLEOTIDE SEQUENCE</scope>
    <source>
        <strain evidence="2">CBS 560.94</strain>
    </source>
</reference>
<feature type="compositionally biased region" description="Low complexity" evidence="1">
    <location>
        <begin position="36"/>
        <end position="46"/>
    </location>
</feature>
<organism evidence="2 3">
    <name type="scientific">Neurospora tetraspora</name>
    <dbReference type="NCBI Taxonomy" id="94610"/>
    <lineage>
        <taxon>Eukaryota</taxon>
        <taxon>Fungi</taxon>
        <taxon>Dikarya</taxon>
        <taxon>Ascomycota</taxon>
        <taxon>Pezizomycotina</taxon>
        <taxon>Sordariomycetes</taxon>
        <taxon>Sordariomycetidae</taxon>
        <taxon>Sordariales</taxon>
        <taxon>Sordariaceae</taxon>
        <taxon>Neurospora</taxon>
    </lineage>
</organism>
<evidence type="ECO:0000313" key="3">
    <source>
        <dbReference type="Proteomes" id="UP001278500"/>
    </source>
</evidence>
<name>A0AAE0MWA1_9PEZI</name>
<dbReference type="EMBL" id="JAUEPP010000002">
    <property type="protein sequence ID" value="KAK3351865.1"/>
    <property type="molecule type" value="Genomic_DNA"/>
</dbReference>
<dbReference type="GeneID" id="87868114"/>
<dbReference type="RefSeq" id="XP_062685160.1">
    <property type="nucleotide sequence ID" value="XM_062830960.1"/>
</dbReference>
<feature type="non-terminal residue" evidence="2">
    <location>
        <position position="99"/>
    </location>
</feature>
<evidence type="ECO:0000313" key="2">
    <source>
        <dbReference type="EMBL" id="KAK3351865.1"/>
    </source>
</evidence>
<feature type="region of interest" description="Disordered" evidence="1">
    <location>
        <begin position="66"/>
        <end position="99"/>
    </location>
</feature>
<dbReference type="Proteomes" id="UP001278500">
    <property type="component" value="Unassembled WGS sequence"/>
</dbReference>
<feature type="region of interest" description="Disordered" evidence="1">
    <location>
        <begin position="20"/>
        <end position="49"/>
    </location>
</feature>
<comment type="caution">
    <text evidence="2">The sequence shown here is derived from an EMBL/GenBank/DDBJ whole genome shotgun (WGS) entry which is preliminary data.</text>
</comment>
<gene>
    <name evidence="2" type="ORF">B0H65DRAFT_587065</name>
</gene>